<evidence type="ECO:0000313" key="7">
    <source>
        <dbReference type="EMBL" id="GAA3688866.1"/>
    </source>
</evidence>
<evidence type="ECO:0000313" key="8">
    <source>
        <dbReference type="Proteomes" id="UP001500711"/>
    </source>
</evidence>
<dbReference type="Gene3D" id="1.10.150.130">
    <property type="match status" value="1"/>
</dbReference>
<proteinExistence type="predicted"/>
<dbReference type="InterPro" id="IPR011010">
    <property type="entry name" value="DNA_brk_join_enz"/>
</dbReference>
<evidence type="ECO:0000256" key="1">
    <source>
        <dbReference type="ARBA" id="ARBA00022908"/>
    </source>
</evidence>
<dbReference type="InterPro" id="IPR004107">
    <property type="entry name" value="Integrase_SAM-like_N"/>
</dbReference>
<dbReference type="SUPFAM" id="SSF56349">
    <property type="entry name" value="DNA breaking-rejoining enzymes"/>
    <property type="match status" value="1"/>
</dbReference>
<dbReference type="InterPro" id="IPR013762">
    <property type="entry name" value="Integrase-like_cat_sf"/>
</dbReference>
<evidence type="ECO:0000259" key="6">
    <source>
        <dbReference type="PROSITE" id="PS51900"/>
    </source>
</evidence>
<feature type="domain" description="Tyr recombinase" evidence="5">
    <location>
        <begin position="198"/>
        <end position="388"/>
    </location>
</feature>
<keyword evidence="3" id="KW-0233">DNA recombination</keyword>
<keyword evidence="2 4" id="KW-0238">DNA-binding</keyword>
<keyword evidence="1" id="KW-0229">DNA integration</keyword>
<dbReference type="InterPro" id="IPR002104">
    <property type="entry name" value="Integrase_catalytic"/>
</dbReference>
<dbReference type="Gene3D" id="1.10.443.10">
    <property type="entry name" value="Intergrase catalytic core"/>
    <property type="match status" value="1"/>
</dbReference>
<dbReference type="CDD" id="cd01189">
    <property type="entry name" value="INT_ICEBs1_C_like"/>
    <property type="match status" value="1"/>
</dbReference>
<reference evidence="8" key="1">
    <citation type="journal article" date="2019" name="Int. J. Syst. Evol. Microbiol.">
        <title>The Global Catalogue of Microorganisms (GCM) 10K type strain sequencing project: providing services to taxonomists for standard genome sequencing and annotation.</title>
        <authorList>
            <consortium name="The Broad Institute Genomics Platform"/>
            <consortium name="The Broad Institute Genome Sequencing Center for Infectious Disease"/>
            <person name="Wu L."/>
            <person name="Ma J."/>
        </authorList>
    </citation>
    <scope>NUCLEOTIDE SEQUENCE [LARGE SCALE GENOMIC DNA]</scope>
    <source>
        <strain evidence="8">JCM 17494</strain>
    </source>
</reference>
<evidence type="ECO:0000256" key="2">
    <source>
        <dbReference type="ARBA" id="ARBA00023125"/>
    </source>
</evidence>
<dbReference type="RefSeq" id="WP_346137235.1">
    <property type="nucleotide sequence ID" value="NZ_BAABBE010000073.1"/>
</dbReference>
<dbReference type="EMBL" id="BAABBE010000073">
    <property type="protein sequence ID" value="GAA3688866.1"/>
    <property type="molecule type" value="Genomic_DNA"/>
</dbReference>
<comment type="caution">
    <text evidence="7">The sequence shown here is derived from an EMBL/GenBank/DDBJ whole genome shotgun (WGS) entry which is preliminary data.</text>
</comment>
<dbReference type="PANTHER" id="PTHR30349">
    <property type="entry name" value="PHAGE INTEGRASE-RELATED"/>
    <property type="match status" value="1"/>
</dbReference>
<sequence>MSREPEELIMKNPNRGRVYRRCACRDADGRQLGARCPKLANRKHGSWTYAVDLPTLDGKRRTRRRSSFATKTDAQVALSKVLEYERTGIVIDDRQTVADYLLGWLRGKASTLKPTTMANYHAYVHKDLIPHIGLIRLEDLSHQHVVLYVRNQLEAGRGHTTLRRCLATLSSALGDAVRQHRLPYNAAKYVSVTRPTKYEPVCWSPAEAAKFLKYCADHNDPLTNLFELIIGTGMRKGEALALHWADVHLDEHVLFVRQTLSNVNNSTPVFTTPKTKSSLAWVGLSHRVAAALQNQAERQPDRALVFTRRGGQPLRPEYVLHRFHRLTEQAGLPRIRVHDLRHFAATTMLSSQVPLAMASKTLRHSTLSTTTEIYGHLLRHVALDAVKAIETALKEAEAA</sequence>
<evidence type="ECO:0000256" key="4">
    <source>
        <dbReference type="PROSITE-ProRule" id="PRU01248"/>
    </source>
</evidence>
<dbReference type="PROSITE" id="PS51900">
    <property type="entry name" value="CB"/>
    <property type="match status" value="1"/>
</dbReference>
<evidence type="ECO:0000259" key="5">
    <source>
        <dbReference type="PROSITE" id="PS51898"/>
    </source>
</evidence>
<organism evidence="7 8">
    <name type="scientific">Lentzea roselyniae</name>
    <dbReference type="NCBI Taxonomy" id="531940"/>
    <lineage>
        <taxon>Bacteria</taxon>
        <taxon>Bacillati</taxon>
        <taxon>Actinomycetota</taxon>
        <taxon>Actinomycetes</taxon>
        <taxon>Pseudonocardiales</taxon>
        <taxon>Pseudonocardiaceae</taxon>
        <taxon>Lentzea</taxon>
    </lineage>
</organism>
<dbReference type="PROSITE" id="PS51898">
    <property type="entry name" value="TYR_RECOMBINASE"/>
    <property type="match status" value="1"/>
</dbReference>
<evidence type="ECO:0008006" key="9">
    <source>
        <dbReference type="Google" id="ProtNLM"/>
    </source>
</evidence>
<dbReference type="PANTHER" id="PTHR30349:SF91">
    <property type="entry name" value="INTA PROTEIN"/>
    <property type="match status" value="1"/>
</dbReference>
<dbReference type="Proteomes" id="UP001500711">
    <property type="component" value="Unassembled WGS sequence"/>
</dbReference>
<keyword evidence="8" id="KW-1185">Reference proteome</keyword>
<protein>
    <recommendedName>
        <fullName evidence="9">Site-specific recombinase XerD</fullName>
    </recommendedName>
</protein>
<dbReference type="InterPro" id="IPR044068">
    <property type="entry name" value="CB"/>
</dbReference>
<dbReference type="InterPro" id="IPR050090">
    <property type="entry name" value="Tyrosine_recombinase_XerCD"/>
</dbReference>
<accession>A0ABP7CHY4</accession>
<feature type="domain" description="Core-binding (CB)" evidence="6">
    <location>
        <begin position="95"/>
        <end position="177"/>
    </location>
</feature>
<dbReference type="Pfam" id="PF00589">
    <property type="entry name" value="Phage_integrase"/>
    <property type="match status" value="1"/>
</dbReference>
<gene>
    <name evidence="7" type="ORF">GCM10022267_89570</name>
</gene>
<dbReference type="InterPro" id="IPR010998">
    <property type="entry name" value="Integrase_recombinase_N"/>
</dbReference>
<name>A0ABP7CHY4_9PSEU</name>
<evidence type="ECO:0000256" key="3">
    <source>
        <dbReference type="ARBA" id="ARBA00023172"/>
    </source>
</evidence>
<dbReference type="Pfam" id="PF14659">
    <property type="entry name" value="Phage_int_SAM_3"/>
    <property type="match status" value="1"/>
</dbReference>